<comment type="caution">
    <text evidence="1">The sequence shown here is derived from an EMBL/GenBank/DDBJ whole genome shotgun (WGS) entry which is preliminary data.</text>
</comment>
<dbReference type="EMBL" id="CM051405">
    <property type="protein sequence ID" value="KAJ4704369.1"/>
    <property type="molecule type" value="Genomic_DNA"/>
</dbReference>
<evidence type="ECO:0000313" key="1">
    <source>
        <dbReference type="EMBL" id="KAJ4704369.1"/>
    </source>
</evidence>
<reference evidence="1 2" key="1">
    <citation type="journal article" date="2023" name="Science">
        <title>Complex scaffold remodeling in plant triterpene biosynthesis.</title>
        <authorList>
            <person name="De La Pena R."/>
            <person name="Hodgson H."/>
            <person name="Liu J.C."/>
            <person name="Stephenson M.J."/>
            <person name="Martin A.C."/>
            <person name="Owen C."/>
            <person name="Harkess A."/>
            <person name="Leebens-Mack J."/>
            <person name="Jimenez L.E."/>
            <person name="Osbourn A."/>
            <person name="Sattely E.S."/>
        </authorList>
    </citation>
    <scope>NUCLEOTIDE SEQUENCE [LARGE SCALE GENOMIC DNA]</scope>
    <source>
        <strain evidence="2">cv. JPN11</strain>
        <tissue evidence="1">Leaf</tissue>
    </source>
</reference>
<accession>A0ACC1WZP1</accession>
<protein>
    <submittedName>
        <fullName evidence="1">Lectin receptor-like kinase</fullName>
    </submittedName>
</protein>
<name>A0ACC1WZP1_MELAZ</name>
<evidence type="ECO:0000313" key="2">
    <source>
        <dbReference type="Proteomes" id="UP001164539"/>
    </source>
</evidence>
<gene>
    <name evidence="1" type="ORF">OWV82_021291</name>
</gene>
<proteinExistence type="predicted"/>
<organism evidence="1 2">
    <name type="scientific">Melia azedarach</name>
    <name type="common">Chinaberry tree</name>
    <dbReference type="NCBI Taxonomy" id="155640"/>
    <lineage>
        <taxon>Eukaryota</taxon>
        <taxon>Viridiplantae</taxon>
        <taxon>Streptophyta</taxon>
        <taxon>Embryophyta</taxon>
        <taxon>Tracheophyta</taxon>
        <taxon>Spermatophyta</taxon>
        <taxon>Magnoliopsida</taxon>
        <taxon>eudicotyledons</taxon>
        <taxon>Gunneridae</taxon>
        <taxon>Pentapetalae</taxon>
        <taxon>rosids</taxon>
        <taxon>malvids</taxon>
        <taxon>Sapindales</taxon>
        <taxon>Meliaceae</taxon>
        <taxon>Melia</taxon>
    </lineage>
</organism>
<sequence>MGNFWPFFLFLFFFVAFVQSQNTSFIFQGFNDDATNLVLQGATIIKPSGALRLTNRSNYVIGHAFYTKPIRMYHKTSSPFPNASSFSTSFVFQIATPSSGRGGHGLAFLLAPSTQLLGAEAGHFLGVLNSTNNANPSNQIIIVEFDTVNGFNDNSDNQGNHVGIGINTMFSDTSEPASYYVGNTDHKEDVILESGEPIQAWVEYDGEKKVLNVTISPAGIEKPLKPLISFRINLTGHINENIYVGFSASTGTKASSHYILGWSFALNGVAPALNLSELPVPPKEKKPSSYNPQIIALISALCIVTILLLGTFVFFLLYRRWSTAETLEDWEIDCPHRFRYKDLHAATKGFRESEVIGIGGFGAVYKGVLPTTGSEVAVKKITRNSLQGMREFAAEIESLGRLRHKNLVNLQGWCKRKTDLLLVYEYIPNGSLDSLLFKPKNGFVLDWGQRFNIVKGIAAGLLYLHEEWEQVVIHRDVKTSNVLIDAEMNARLGDFGLARIYDHGGMSHTTNVVGTIGYIAPELTQTGKASASSDMFAYGILLLEVATGKRPLGTGIRSGSLLLVEWVRECRQFDRLLDTADPSLNSSYDIKEMELVLKLGLVCSHPRQGCRPTIRQVVRYLNGDETFHFVDDWSSTDSQRRYESSSRTFETISTDTFKTSHRSSSSVGFSSSSLHAGT</sequence>
<keyword evidence="2" id="KW-1185">Reference proteome</keyword>
<dbReference type="Proteomes" id="UP001164539">
    <property type="component" value="Chromosome 12"/>
</dbReference>